<gene>
    <name evidence="5" type="ORF">ANCDUO_19157</name>
</gene>
<evidence type="ECO:0000259" key="4">
    <source>
        <dbReference type="PROSITE" id="PS51362"/>
    </source>
</evidence>
<dbReference type="AlphaFoldDB" id="A0A0C2G128"/>
<dbReference type="OrthoDB" id="5948587at2759"/>
<evidence type="ECO:0000256" key="2">
    <source>
        <dbReference type="ARBA" id="ARBA00022525"/>
    </source>
</evidence>
<feature type="domain" description="TGF-beta family profile" evidence="4">
    <location>
        <begin position="1"/>
        <end position="60"/>
    </location>
</feature>
<dbReference type="GO" id="GO:0005576">
    <property type="term" value="C:extracellular region"/>
    <property type="evidence" value="ECO:0007669"/>
    <property type="project" value="UniProtKB-SubCell"/>
</dbReference>
<dbReference type="Gene3D" id="2.10.90.10">
    <property type="entry name" value="Cystine-knot cytokines"/>
    <property type="match status" value="1"/>
</dbReference>
<evidence type="ECO:0000256" key="1">
    <source>
        <dbReference type="ARBA" id="ARBA00004613"/>
    </source>
</evidence>
<keyword evidence="6" id="KW-1185">Reference proteome</keyword>
<proteinExistence type="inferred from homology"/>
<dbReference type="Pfam" id="PF00019">
    <property type="entry name" value="TGF_beta"/>
    <property type="match status" value="1"/>
</dbReference>
<evidence type="ECO:0000313" key="5">
    <source>
        <dbReference type="EMBL" id="KIH50761.1"/>
    </source>
</evidence>
<dbReference type="PROSITE" id="PS51362">
    <property type="entry name" value="TGF_BETA_2"/>
    <property type="match status" value="1"/>
</dbReference>
<dbReference type="InterPro" id="IPR029034">
    <property type="entry name" value="Cystine-knot_cytokine"/>
</dbReference>
<organism evidence="5 6">
    <name type="scientific">Ancylostoma duodenale</name>
    <dbReference type="NCBI Taxonomy" id="51022"/>
    <lineage>
        <taxon>Eukaryota</taxon>
        <taxon>Metazoa</taxon>
        <taxon>Ecdysozoa</taxon>
        <taxon>Nematoda</taxon>
        <taxon>Chromadorea</taxon>
        <taxon>Rhabditida</taxon>
        <taxon>Rhabditina</taxon>
        <taxon>Rhabditomorpha</taxon>
        <taxon>Strongyloidea</taxon>
        <taxon>Ancylostomatidae</taxon>
        <taxon>Ancylostomatinae</taxon>
        <taxon>Ancylostoma</taxon>
    </lineage>
</organism>
<dbReference type="Proteomes" id="UP000054047">
    <property type="component" value="Unassembled WGS sequence"/>
</dbReference>
<keyword evidence="2" id="KW-0964">Secreted</keyword>
<evidence type="ECO:0000313" key="6">
    <source>
        <dbReference type="Proteomes" id="UP000054047"/>
    </source>
</evidence>
<sequence>MAHTRLASNGPVNAEQLKTHTLNCCHPSEYDTIKIVYLNQKNQMTVAKLDGMTARKCACS</sequence>
<dbReference type="SUPFAM" id="SSF57501">
    <property type="entry name" value="Cystine-knot cytokines"/>
    <property type="match status" value="1"/>
</dbReference>
<comment type="similarity">
    <text evidence="3">Belongs to the TGF-beta family.</text>
</comment>
<dbReference type="GO" id="GO:0008083">
    <property type="term" value="F:growth factor activity"/>
    <property type="evidence" value="ECO:0007669"/>
    <property type="project" value="UniProtKB-KW"/>
</dbReference>
<accession>A0A0C2G128</accession>
<reference evidence="5 6" key="1">
    <citation type="submission" date="2013-12" db="EMBL/GenBank/DDBJ databases">
        <title>Draft genome of the parsitic nematode Ancylostoma duodenale.</title>
        <authorList>
            <person name="Mitreva M."/>
        </authorList>
    </citation>
    <scope>NUCLEOTIDE SEQUENCE [LARGE SCALE GENOMIC DNA]</scope>
    <source>
        <strain evidence="5 6">Zhejiang</strain>
    </source>
</reference>
<dbReference type="EMBL" id="KN748746">
    <property type="protein sequence ID" value="KIH50761.1"/>
    <property type="molecule type" value="Genomic_DNA"/>
</dbReference>
<name>A0A0C2G128_9BILA</name>
<comment type="subcellular location">
    <subcellularLocation>
        <location evidence="1">Secreted</location>
    </subcellularLocation>
</comment>
<keyword evidence="3" id="KW-0339">Growth factor</keyword>
<protein>
    <recommendedName>
        <fullName evidence="4">TGF-beta family profile domain-containing protein</fullName>
    </recommendedName>
</protein>
<evidence type="ECO:0000256" key="3">
    <source>
        <dbReference type="RuleBase" id="RU000354"/>
    </source>
</evidence>
<dbReference type="InterPro" id="IPR001839">
    <property type="entry name" value="TGF-b_C"/>
</dbReference>